<comment type="caution">
    <text evidence="1">The sequence shown here is derived from an EMBL/GenBank/DDBJ whole genome shotgun (WGS) entry which is preliminary data.</text>
</comment>
<name>A0A0G0QQK2_9BACT</name>
<dbReference type="Proteomes" id="UP000034881">
    <property type="component" value="Unassembled WGS sequence"/>
</dbReference>
<sequence length="260" mass="30527">MQKTQDSISYFFVDESGDPTFYDRHGNLVVGTEGISKILILGFIHTKDPKSIRQALQKLQQEITQDKYLEGIPSLQKTLVAFHAKDDSPEIREKVFKTIVDLTFTAELFVARKIQNIFNARHHRNENEFYDDLISKLFENKLHLAKHNEIFFAVRGNKTRQIPLEQAIQRAISTFESKWKKKIDSIVKVNPHSPSGEPCLQVIDYVNWAVQRAFIKQDMRFYKFIEEKIKYLVDIYDNDKYPKNFYTSRNKFDVSKISPL</sequence>
<organism evidence="1 2">
    <name type="scientific">Candidatus Daviesbacteria bacterium GW2011_GWC2_40_12</name>
    <dbReference type="NCBI Taxonomy" id="1618431"/>
    <lineage>
        <taxon>Bacteria</taxon>
        <taxon>Candidatus Daviesiibacteriota</taxon>
    </lineage>
</organism>
<dbReference type="InterPro" id="IPR024524">
    <property type="entry name" value="DUF3800"/>
</dbReference>
<gene>
    <name evidence="1" type="ORF">UT77_C0002G0081</name>
</gene>
<dbReference type="AlphaFoldDB" id="A0A0G0QQK2"/>
<accession>A0A0G0QQK2</accession>
<dbReference type="EMBL" id="LBYB01000002">
    <property type="protein sequence ID" value="KKR42428.1"/>
    <property type="molecule type" value="Genomic_DNA"/>
</dbReference>
<evidence type="ECO:0000313" key="1">
    <source>
        <dbReference type="EMBL" id="KKR42428.1"/>
    </source>
</evidence>
<dbReference type="Pfam" id="PF12686">
    <property type="entry name" value="DUF3800"/>
    <property type="match status" value="1"/>
</dbReference>
<evidence type="ECO:0000313" key="2">
    <source>
        <dbReference type="Proteomes" id="UP000034881"/>
    </source>
</evidence>
<reference evidence="1 2" key="1">
    <citation type="journal article" date="2015" name="Nature">
        <title>rRNA introns, odd ribosomes, and small enigmatic genomes across a large radiation of phyla.</title>
        <authorList>
            <person name="Brown C.T."/>
            <person name="Hug L.A."/>
            <person name="Thomas B.C."/>
            <person name="Sharon I."/>
            <person name="Castelle C.J."/>
            <person name="Singh A."/>
            <person name="Wilkins M.J."/>
            <person name="Williams K.H."/>
            <person name="Banfield J.F."/>
        </authorList>
    </citation>
    <scope>NUCLEOTIDE SEQUENCE [LARGE SCALE GENOMIC DNA]</scope>
</reference>
<proteinExistence type="predicted"/>
<protein>
    <recommendedName>
        <fullName evidence="3">DUF3800 domain-containing protein</fullName>
    </recommendedName>
</protein>
<evidence type="ECO:0008006" key="3">
    <source>
        <dbReference type="Google" id="ProtNLM"/>
    </source>
</evidence>